<evidence type="ECO:0000256" key="1">
    <source>
        <dbReference type="SAM" id="Phobius"/>
    </source>
</evidence>
<dbReference type="InterPro" id="IPR058653">
    <property type="entry name" value="NfeD2_TM"/>
</dbReference>
<sequence length="172" mass="19183">MFGIQSIEQVYFYMLIICTILSVVLFLIGDILQFDGPIDPILIVPWIAFTSLFGYIGETLTTLGSGWVFAIAVLLSSIIVFLLNFYILIPLKNSESTISVSEKTLEGRVATVVTPIPIKGMGEITISNVTGIMSRPATFYTEQETQINKGEEVLIIEVRERVCYVVPYVENF</sequence>
<evidence type="ECO:0000313" key="3">
    <source>
        <dbReference type="EMBL" id="APB32203.1"/>
    </source>
</evidence>
<dbReference type="Pfam" id="PF25842">
    <property type="entry name" value="NfeD_TM"/>
    <property type="match status" value="1"/>
</dbReference>
<dbReference type="Proteomes" id="UP000191200">
    <property type="component" value="Chromosome"/>
</dbReference>
<proteinExistence type="predicted"/>
<evidence type="ECO:0000313" key="4">
    <source>
        <dbReference type="Proteomes" id="UP000191200"/>
    </source>
</evidence>
<dbReference type="OrthoDB" id="1683445at2"/>
<protein>
    <recommendedName>
        <fullName evidence="2">Membrane protein NfeD2 N-terminal transmembrane domain-containing protein</fullName>
    </recommendedName>
</protein>
<dbReference type="AlphaFoldDB" id="A0A1J0A8F2"/>
<keyword evidence="4" id="KW-1185">Reference proteome</keyword>
<feature type="domain" description="Membrane protein NfeD2 N-terminal transmembrane" evidence="2">
    <location>
        <begin position="6"/>
        <end position="96"/>
    </location>
</feature>
<keyword evidence="1" id="KW-0472">Membrane</keyword>
<dbReference type="KEGG" id="vte:BHY08_02995"/>
<dbReference type="EMBL" id="CP017267">
    <property type="protein sequence ID" value="APB32203.1"/>
    <property type="molecule type" value="Genomic_DNA"/>
</dbReference>
<feature type="transmembrane region" description="Helical" evidence="1">
    <location>
        <begin position="68"/>
        <end position="89"/>
    </location>
</feature>
<dbReference type="RefSeq" id="WP_071457814.1">
    <property type="nucleotide sequence ID" value="NZ_CP017267.1"/>
</dbReference>
<name>A0A1J0A8F2_9ENTE</name>
<dbReference type="InterPro" id="IPR012340">
    <property type="entry name" value="NA-bd_OB-fold"/>
</dbReference>
<feature type="transmembrane region" description="Helical" evidence="1">
    <location>
        <begin position="38"/>
        <end position="56"/>
    </location>
</feature>
<feature type="transmembrane region" description="Helical" evidence="1">
    <location>
        <begin position="12"/>
        <end position="32"/>
    </location>
</feature>
<keyword evidence="1" id="KW-0812">Transmembrane</keyword>
<reference evidence="3 4" key="1">
    <citation type="submission" date="2016-09" db="EMBL/GenBank/DDBJ databases">
        <title>Vagococcus teuberi sp. nov., isolated from the Malian artisanal sour milk fene.</title>
        <authorList>
            <person name="Wullschleger S."/>
            <person name="Seifert C."/>
            <person name="Baumgartner S."/>
            <person name="Lacroix C."/>
            <person name="Bonfoh B."/>
            <person name="Stevens M.J."/>
            <person name="Meile L."/>
        </authorList>
    </citation>
    <scope>NUCLEOTIDE SEQUENCE [LARGE SCALE GENOMIC DNA]</scope>
    <source>
        <strain evidence="3 4">DSM 21459</strain>
    </source>
</reference>
<keyword evidence="1" id="KW-1133">Transmembrane helix</keyword>
<evidence type="ECO:0000259" key="2">
    <source>
        <dbReference type="Pfam" id="PF25842"/>
    </source>
</evidence>
<dbReference type="STRING" id="519472.BHY08_02995"/>
<gene>
    <name evidence="3" type="ORF">BHY08_02995</name>
</gene>
<accession>A0A1J0A8F2</accession>
<organism evidence="3 4">
    <name type="scientific">Vagococcus teuberi</name>
    <dbReference type="NCBI Taxonomy" id="519472"/>
    <lineage>
        <taxon>Bacteria</taxon>
        <taxon>Bacillati</taxon>
        <taxon>Bacillota</taxon>
        <taxon>Bacilli</taxon>
        <taxon>Lactobacillales</taxon>
        <taxon>Enterococcaceae</taxon>
        <taxon>Vagococcus</taxon>
    </lineage>
</organism>
<dbReference type="Gene3D" id="2.40.50.140">
    <property type="entry name" value="Nucleic acid-binding proteins"/>
    <property type="match status" value="1"/>
</dbReference>